<reference evidence="3" key="1">
    <citation type="journal article" date="2019" name="Int. J. Syst. Evol. Microbiol.">
        <title>The Global Catalogue of Microorganisms (GCM) 10K type strain sequencing project: providing services to taxonomists for standard genome sequencing and annotation.</title>
        <authorList>
            <consortium name="The Broad Institute Genomics Platform"/>
            <consortium name="The Broad Institute Genome Sequencing Center for Infectious Disease"/>
            <person name="Wu L."/>
            <person name="Ma J."/>
        </authorList>
    </citation>
    <scope>NUCLEOTIDE SEQUENCE [LARGE SCALE GENOMIC DNA]</scope>
    <source>
        <strain evidence="3">CGMCC 4.7397</strain>
    </source>
</reference>
<keyword evidence="3" id="KW-1185">Reference proteome</keyword>
<protein>
    <submittedName>
        <fullName evidence="2">DinB family protein</fullName>
    </submittedName>
</protein>
<dbReference type="Gene3D" id="1.20.120.450">
    <property type="entry name" value="dinb family like domain"/>
    <property type="match status" value="1"/>
</dbReference>
<dbReference type="InterPro" id="IPR034660">
    <property type="entry name" value="DinB/YfiT-like"/>
</dbReference>
<dbReference type="EMBL" id="JBHSQK010000035">
    <property type="protein sequence ID" value="MFC5949677.1"/>
    <property type="molecule type" value="Genomic_DNA"/>
</dbReference>
<dbReference type="SUPFAM" id="SSF109854">
    <property type="entry name" value="DinB/YfiT-like putative metalloenzymes"/>
    <property type="match status" value="1"/>
</dbReference>
<gene>
    <name evidence="2" type="ORF">ACFQH9_15485</name>
</gene>
<comment type="caution">
    <text evidence="2">The sequence shown here is derived from an EMBL/GenBank/DDBJ whole genome shotgun (WGS) entry which is preliminary data.</text>
</comment>
<accession>A0ABW1I7L8</accession>
<evidence type="ECO:0000313" key="2">
    <source>
        <dbReference type="EMBL" id="MFC5949677.1"/>
    </source>
</evidence>
<evidence type="ECO:0000313" key="3">
    <source>
        <dbReference type="Proteomes" id="UP001596119"/>
    </source>
</evidence>
<sequence length="209" mass="22981">MGPKAELHHYFRQGREALLWKLDGVSEYDARRPLTPTGTNLLGLVKHTAIVVAGYFGVVFDRPFPHPLPWAEETAEPNDDMWALPGETRAQIVTLFHDANAHADATVEALDLDSPGHVPWWSGPVTLSRILVHVVAEVHRHAGHTDIVREAVDGVAGLRADNANLAEGDAAWWAGYRARVQAEAERYREDRHPSGLHGPSTGCATDTRV</sequence>
<dbReference type="InterPro" id="IPR007061">
    <property type="entry name" value="MST-like"/>
</dbReference>
<dbReference type="Pfam" id="PF04978">
    <property type="entry name" value="MST"/>
    <property type="match status" value="1"/>
</dbReference>
<name>A0ABW1I7L8_9PSEU</name>
<evidence type="ECO:0000256" key="1">
    <source>
        <dbReference type="SAM" id="MobiDB-lite"/>
    </source>
</evidence>
<feature type="region of interest" description="Disordered" evidence="1">
    <location>
        <begin position="187"/>
        <end position="209"/>
    </location>
</feature>
<organism evidence="2 3">
    <name type="scientific">Pseudonocardia lutea</name>
    <dbReference type="NCBI Taxonomy" id="2172015"/>
    <lineage>
        <taxon>Bacteria</taxon>
        <taxon>Bacillati</taxon>
        <taxon>Actinomycetota</taxon>
        <taxon>Actinomycetes</taxon>
        <taxon>Pseudonocardiales</taxon>
        <taxon>Pseudonocardiaceae</taxon>
        <taxon>Pseudonocardia</taxon>
    </lineage>
</organism>
<dbReference type="Proteomes" id="UP001596119">
    <property type="component" value="Unassembled WGS sequence"/>
</dbReference>
<dbReference type="RefSeq" id="WP_379566801.1">
    <property type="nucleotide sequence ID" value="NZ_JBHSQK010000035.1"/>
</dbReference>
<proteinExistence type="predicted"/>